<keyword evidence="4 7" id="KW-0240">DNA-directed RNA polymerase</keyword>
<evidence type="ECO:0000259" key="10">
    <source>
        <dbReference type="Pfam" id="PF22536"/>
    </source>
</evidence>
<keyword evidence="6 7" id="KW-0539">Nucleus</keyword>
<dbReference type="PANTHER" id="PTHR12949">
    <property type="entry name" value="RNA POLYMERASE III DNA DIRECTED -RELATED"/>
    <property type="match status" value="1"/>
</dbReference>
<dbReference type="InterPro" id="IPR013197">
    <property type="entry name" value="RNA_pol_III_RPC82-rel_HTH"/>
</dbReference>
<evidence type="ECO:0000256" key="5">
    <source>
        <dbReference type="ARBA" id="ARBA00023163"/>
    </source>
</evidence>
<evidence type="ECO:0000313" key="11">
    <source>
        <dbReference type="EMBL" id="KAK7270490.1"/>
    </source>
</evidence>
<comment type="subunit">
    <text evidence="7">Component of the RNA polymerase III (Pol III) complex consisting of 17 subunits.</text>
</comment>
<reference evidence="11 12" key="1">
    <citation type="submission" date="2024-01" db="EMBL/GenBank/DDBJ databases">
        <title>The genomes of 5 underutilized Papilionoideae crops provide insights into root nodulation and disease resistanc.</title>
        <authorList>
            <person name="Yuan L."/>
        </authorList>
    </citation>
    <scope>NUCLEOTIDE SEQUENCE [LARGE SCALE GENOMIC DNA]</scope>
    <source>
        <strain evidence="11">ZHUSHIDOU_FW_LH</strain>
        <tissue evidence="11">Leaf</tissue>
    </source>
</reference>
<comment type="caution">
    <text evidence="11">The sequence shown here is derived from an EMBL/GenBank/DDBJ whole genome shotgun (WGS) entry which is preliminary data.</text>
</comment>
<evidence type="ECO:0000259" key="9">
    <source>
        <dbReference type="Pfam" id="PF08221"/>
    </source>
</evidence>
<proteinExistence type="inferred from homology"/>
<dbReference type="Pfam" id="PF08221">
    <property type="entry name" value="HTH_9"/>
    <property type="match status" value="1"/>
</dbReference>
<dbReference type="InterPro" id="IPR036388">
    <property type="entry name" value="WH-like_DNA-bd_sf"/>
</dbReference>
<feature type="domain" description="RNA polymerase III Rpc82 C -terminal" evidence="8">
    <location>
        <begin position="186"/>
        <end position="388"/>
    </location>
</feature>
<feature type="domain" description="DNA-directed RNA polymerase III subunit RPC3 winged-helix" evidence="10">
    <location>
        <begin position="395"/>
        <end position="469"/>
    </location>
</feature>
<name>A0AAN9IB39_CROPI</name>
<evidence type="ECO:0000259" key="8">
    <source>
        <dbReference type="Pfam" id="PF05645"/>
    </source>
</evidence>
<dbReference type="FunFam" id="1.10.10.10:FF:000218">
    <property type="entry name" value="DNA-directed RNA polymerase III subunit RPC3"/>
    <property type="match status" value="1"/>
</dbReference>
<dbReference type="PANTHER" id="PTHR12949:SF0">
    <property type="entry name" value="DNA-DIRECTED RNA POLYMERASE III SUBUNIT RPC3"/>
    <property type="match status" value="1"/>
</dbReference>
<dbReference type="FunFam" id="1.10.10.10:FF:000515">
    <property type="entry name" value="DNA-directed RNA polymerase III subunit rpc3"/>
    <property type="match status" value="1"/>
</dbReference>
<dbReference type="InterPro" id="IPR008806">
    <property type="entry name" value="RNA_pol_III_Rpc82_C"/>
</dbReference>
<dbReference type="Pfam" id="PF22536">
    <property type="entry name" value="WHD_POLR3C"/>
    <property type="match status" value="1"/>
</dbReference>
<keyword evidence="5 7" id="KW-0804">Transcription</keyword>
<gene>
    <name evidence="11" type="ORF">RIF29_23670</name>
</gene>
<sequence length="550" mass="63339">MSWQSMAAEFPRVPPFLLHAVALSLSLSLLLCNRPRRRMVSEHGIKLAVHLITKHFGTVVSKVCETLIRKGALTLEQLIRFTELQKEQVRNSLLVLIQHNCAQPFILENQDGIKTHTQYLALFDNILHRPRFPKFMEIVKRQLDDELCVVVLEGLLRNGRLNLKQIADNVSEGKENPVTVDVVRESLCKLLAVQYVERCPAPEPVVYPVVEETTIKKRGAKFAKIFQPPLTIEQRVLEASVPGEAIRFSLAADTGFNADRETNSDDIPMTSVEENVFKEELIPWRANFEEFMRILRHKAMIENVRTRLDDAAATVLSAILEATRTAEKKVKVQNSVPLSLETIFTEVVKTETGRTMTIDRVKATLVQLGCPSRVSDDSYTIDLKNIIELARNEEVESIVLKRYGNDAYRMFRLLSKANRFLETDQIAESTLVEKKEAPKLLYRLWKDNYLHMEKLQVMAAKQSRFILWKVDKPLLWEYVLDEMYHAALNLNLRMDFELEKDDEVLFRVSKDKIEGSKTLKTKHNRLLNVYYLLGSSLMNLDDALMLFHDF</sequence>
<dbReference type="EMBL" id="JAYWIO010000004">
    <property type="protein sequence ID" value="KAK7270490.1"/>
    <property type="molecule type" value="Genomic_DNA"/>
</dbReference>
<keyword evidence="12" id="KW-1185">Reference proteome</keyword>
<dbReference type="FunFam" id="1.10.10.10:FF:000420">
    <property type="entry name" value="RNA polymerase III subunit, putative"/>
    <property type="match status" value="1"/>
</dbReference>
<evidence type="ECO:0000256" key="1">
    <source>
        <dbReference type="ARBA" id="ARBA00004123"/>
    </source>
</evidence>
<dbReference type="GO" id="GO:0003697">
    <property type="term" value="F:single-stranded DNA binding"/>
    <property type="evidence" value="ECO:0007669"/>
    <property type="project" value="UniProtKB-UniRule"/>
</dbReference>
<accession>A0AAN9IB39</accession>
<evidence type="ECO:0000313" key="12">
    <source>
        <dbReference type="Proteomes" id="UP001372338"/>
    </source>
</evidence>
<dbReference type="InterPro" id="IPR055207">
    <property type="entry name" value="POLR3C_WHD"/>
</dbReference>
<dbReference type="GO" id="GO:0006351">
    <property type="term" value="P:DNA-templated transcription"/>
    <property type="evidence" value="ECO:0007669"/>
    <property type="project" value="InterPro"/>
</dbReference>
<dbReference type="Proteomes" id="UP001372338">
    <property type="component" value="Unassembled WGS sequence"/>
</dbReference>
<organism evidence="11 12">
    <name type="scientific">Crotalaria pallida</name>
    <name type="common">Smooth rattlebox</name>
    <name type="synonym">Crotalaria striata</name>
    <dbReference type="NCBI Taxonomy" id="3830"/>
    <lineage>
        <taxon>Eukaryota</taxon>
        <taxon>Viridiplantae</taxon>
        <taxon>Streptophyta</taxon>
        <taxon>Embryophyta</taxon>
        <taxon>Tracheophyta</taxon>
        <taxon>Spermatophyta</taxon>
        <taxon>Magnoliopsida</taxon>
        <taxon>eudicotyledons</taxon>
        <taxon>Gunneridae</taxon>
        <taxon>Pentapetalae</taxon>
        <taxon>rosids</taxon>
        <taxon>fabids</taxon>
        <taxon>Fabales</taxon>
        <taxon>Fabaceae</taxon>
        <taxon>Papilionoideae</taxon>
        <taxon>50 kb inversion clade</taxon>
        <taxon>genistoids sensu lato</taxon>
        <taxon>core genistoids</taxon>
        <taxon>Crotalarieae</taxon>
        <taxon>Crotalaria</taxon>
    </lineage>
</organism>
<comment type="function">
    <text evidence="7">DNA-dependent RNA polymerase catalyzes the transcription of DNA into RNA using the four ribonucleoside triphosphates as substrates. Specific core component of RNA polymerase III which synthesizes small RNAs, such as 5S rRNA and tRNAs.</text>
</comment>
<dbReference type="Gene3D" id="1.10.10.10">
    <property type="entry name" value="Winged helix-like DNA-binding domain superfamily/Winged helix DNA-binding domain"/>
    <property type="match status" value="4"/>
</dbReference>
<dbReference type="InterPro" id="IPR039748">
    <property type="entry name" value="RPC3"/>
</dbReference>
<comment type="subcellular location">
    <subcellularLocation>
        <location evidence="1 7">Nucleus</location>
    </subcellularLocation>
</comment>
<evidence type="ECO:0000256" key="4">
    <source>
        <dbReference type="ARBA" id="ARBA00022478"/>
    </source>
</evidence>
<evidence type="ECO:0000256" key="3">
    <source>
        <dbReference type="ARBA" id="ARBA00016689"/>
    </source>
</evidence>
<protein>
    <recommendedName>
        <fullName evidence="3 7">DNA-directed RNA polymerase III subunit RPC3</fullName>
        <shortName evidence="7">RNA polymerase III subunit C3</shortName>
    </recommendedName>
</protein>
<feature type="domain" description="RNA polymerase III subunit RPC82-related helix-turn-helix" evidence="9">
    <location>
        <begin position="46"/>
        <end position="103"/>
    </location>
</feature>
<evidence type="ECO:0000256" key="6">
    <source>
        <dbReference type="ARBA" id="ARBA00023242"/>
    </source>
</evidence>
<evidence type="ECO:0000256" key="7">
    <source>
        <dbReference type="RuleBase" id="RU367076"/>
    </source>
</evidence>
<dbReference type="AlphaFoldDB" id="A0AAN9IB39"/>
<dbReference type="GO" id="GO:0005666">
    <property type="term" value="C:RNA polymerase III complex"/>
    <property type="evidence" value="ECO:0007669"/>
    <property type="project" value="UniProtKB-UniRule"/>
</dbReference>
<comment type="similarity">
    <text evidence="2 7">Belongs to the eukaryotic RPC3/POLR3C RNA polymerase subunit family.</text>
</comment>
<evidence type="ECO:0000256" key="2">
    <source>
        <dbReference type="ARBA" id="ARBA00007206"/>
    </source>
</evidence>
<dbReference type="Pfam" id="PF05645">
    <property type="entry name" value="RNA_pol_Rpc82"/>
    <property type="match status" value="1"/>
</dbReference>